<gene>
    <name evidence="1" type="ordered locus">Atc_0503</name>
</gene>
<protein>
    <submittedName>
        <fullName evidence="1">Integrase catalytic region</fullName>
    </submittedName>
</protein>
<proteinExistence type="predicted"/>
<dbReference type="Proteomes" id="UP000006135">
    <property type="component" value="Chromosome"/>
</dbReference>
<dbReference type="EMBL" id="CP002573">
    <property type="protein sequence ID" value="AEK57153.1"/>
    <property type="molecule type" value="Genomic_DNA"/>
</dbReference>
<dbReference type="KEGG" id="acu:Atc_0503"/>
<reference evidence="1 2" key="1">
    <citation type="journal article" date="2011" name="J. Genet. Genomics">
        <title>Unraveling the Acidithiobacillus caldus complete genome and its central metabolisms for carbon assimilation.</title>
        <authorList>
            <person name="You X.Y."/>
            <person name="Guo X."/>
            <person name="Zheng H.J."/>
            <person name="Zhang M.J."/>
            <person name="Liu L.J."/>
            <person name="Zhu Y.Q."/>
            <person name="Zhu B."/>
            <person name="Wang S.Y."/>
            <person name="Zhao G.P."/>
            <person name="Poetsch A."/>
            <person name="Jiang C.Y."/>
            <person name="Liu S.J."/>
        </authorList>
    </citation>
    <scope>NUCLEOTIDE SEQUENCE [LARGE SCALE GENOMIC DNA]</scope>
    <source>
        <strain evidence="1 2">SM-1</strain>
    </source>
</reference>
<sequence length="39" mass="4557">MPRRLIDAAQHDTLLPPEITRVWNANQQVYGAVKVWKQL</sequence>
<organism evidence="1 2">
    <name type="scientific">Acidithiobacillus caldus (strain SM-1)</name>
    <dbReference type="NCBI Taxonomy" id="990288"/>
    <lineage>
        <taxon>Bacteria</taxon>
        <taxon>Pseudomonadati</taxon>
        <taxon>Pseudomonadota</taxon>
        <taxon>Acidithiobacillia</taxon>
        <taxon>Acidithiobacillales</taxon>
        <taxon>Acidithiobacillaceae</taxon>
        <taxon>Acidithiobacillus</taxon>
    </lineage>
</organism>
<keyword evidence="2" id="KW-1185">Reference proteome</keyword>
<evidence type="ECO:0000313" key="2">
    <source>
        <dbReference type="Proteomes" id="UP000006135"/>
    </source>
</evidence>
<dbReference type="AlphaFoldDB" id="F9ZT02"/>
<evidence type="ECO:0000313" key="1">
    <source>
        <dbReference type="EMBL" id="AEK57153.1"/>
    </source>
</evidence>
<dbReference type="HOGENOM" id="CLU_3303168_0_0_6"/>
<accession>F9ZT02</accession>
<name>F9ZT02_ACICS</name>
<dbReference type="STRING" id="990288.Atc_0503"/>